<dbReference type="GO" id="GO:0005739">
    <property type="term" value="C:mitochondrion"/>
    <property type="evidence" value="ECO:0007669"/>
    <property type="project" value="TreeGrafter"/>
</dbReference>
<dbReference type="InterPro" id="IPR035959">
    <property type="entry name" value="RutC-like_sf"/>
</dbReference>
<dbReference type="EMBL" id="KA645733">
    <property type="protein sequence ID" value="AFP60362.1"/>
    <property type="molecule type" value="mRNA"/>
</dbReference>
<dbReference type="KEGG" id="mde:101892178"/>
<dbReference type="InterPro" id="IPR006056">
    <property type="entry name" value="RidA"/>
</dbReference>
<evidence type="ECO:0000313" key="3">
    <source>
        <dbReference type="EnsemblMetazoa" id="MDOA015243-PA"/>
    </source>
</evidence>
<dbReference type="Gene3D" id="3.30.1330.40">
    <property type="entry name" value="RutC-like"/>
    <property type="match status" value="1"/>
</dbReference>
<dbReference type="PANTHER" id="PTHR11803:SF39">
    <property type="entry name" value="2-IMINOBUTANOATE_2-IMINOPROPANOATE DEAMINASE"/>
    <property type="match status" value="1"/>
</dbReference>
<dbReference type="InterPro" id="IPR019897">
    <property type="entry name" value="RidA_CS"/>
</dbReference>
<dbReference type="GO" id="GO:0019239">
    <property type="term" value="F:deaminase activity"/>
    <property type="evidence" value="ECO:0007669"/>
    <property type="project" value="TreeGrafter"/>
</dbReference>
<dbReference type="EnsemblMetazoa" id="MDOA015243-RB">
    <property type="protein sequence ID" value="MDOA015243-PB"/>
    <property type="gene ID" value="MDOA015243"/>
</dbReference>
<dbReference type="PANTHER" id="PTHR11803">
    <property type="entry name" value="2-IMINOBUTANOATE/2-IMINOPROPANOATE DEAMINASE RIDA"/>
    <property type="match status" value="1"/>
</dbReference>
<comment type="similarity">
    <text evidence="1">Belongs to the RutC family.</text>
</comment>
<dbReference type="NCBIfam" id="TIGR00004">
    <property type="entry name" value="Rid family detoxifying hydrolase"/>
    <property type="match status" value="1"/>
</dbReference>
<keyword evidence="4" id="KW-1185">Reference proteome</keyword>
<sequence length="139" mass="14954">MSTLIRKLISTNNAAKPVAPYNQAVVADRTVYVSGCLGLDKKTMQLVPGGAVAQAEMALKNLEAVLVAADSGIDKVIKNTIFLKDLNDFGAINEVYKKVFNKDFPARSCFQVARLPMDALVEIECIAMTGDVKTVTSSD</sequence>
<dbReference type="AlphaFoldDB" id="T1PCQ1"/>
<dbReference type="EnsemblMetazoa" id="MDOA015243-RA">
    <property type="protein sequence ID" value="MDOA015243-PA"/>
    <property type="gene ID" value="MDOA015243"/>
</dbReference>
<dbReference type="eggNOG" id="KOG2317">
    <property type="taxonomic scope" value="Eukaryota"/>
</dbReference>
<evidence type="ECO:0000313" key="2">
    <source>
        <dbReference type="EMBL" id="AFP60362.1"/>
    </source>
</evidence>
<reference evidence="3" key="2">
    <citation type="submission" date="2020-05" db="UniProtKB">
        <authorList>
            <consortium name="EnsemblMetazoa"/>
        </authorList>
    </citation>
    <scope>IDENTIFICATION</scope>
    <source>
        <strain evidence="3">Aabys</strain>
    </source>
</reference>
<evidence type="ECO:0000313" key="4">
    <source>
        <dbReference type="Proteomes" id="UP001652621"/>
    </source>
</evidence>
<accession>T1PCQ1</accession>
<dbReference type="SUPFAM" id="SSF55298">
    <property type="entry name" value="YjgF-like"/>
    <property type="match status" value="1"/>
</dbReference>
<protein>
    <submittedName>
        <fullName evidence="2">Endoribonuclease L-PSP</fullName>
    </submittedName>
    <submittedName>
        <fullName evidence="5">RutC family protein UK114 isoform X1</fullName>
    </submittedName>
</protein>
<evidence type="ECO:0000256" key="1">
    <source>
        <dbReference type="ARBA" id="ARBA00010552"/>
    </source>
</evidence>
<dbReference type="GO" id="GO:0005829">
    <property type="term" value="C:cytosol"/>
    <property type="evidence" value="ECO:0007669"/>
    <property type="project" value="TreeGrafter"/>
</dbReference>
<dbReference type="VEuPathDB" id="VectorBase:MDOA015243"/>
<dbReference type="PROSITE" id="PS01094">
    <property type="entry name" value="UPF0076"/>
    <property type="match status" value="1"/>
</dbReference>
<dbReference type="VEuPathDB" id="VectorBase:MDOMA2_014402"/>
<organism evidence="2">
    <name type="scientific">Musca domestica</name>
    <name type="common">House fly</name>
    <dbReference type="NCBI Taxonomy" id="7370"/>
    <lineage>
        <taxon>Eukaryota</taxon>
        <taxon>Metazoa</taxon>
        <taxon>Ecdysozoa</taxon>
        <taxon>Arthropoda</taxon>
        <taxon>Hexapoda</taxon>
        <taxon>Insecta</taxon>
        <taxon>Pterygota</taxon>
        <taxon>Neoptera</taxon>
        <taxon>Endopterygota</taxon>
        <taxon>Diptera</taxon>
        <taxon>Brachycera</taxon>
        <taxon>Muscomorpha</taxon>
        <taxon>Muscoidea</taxon>
        <taxon>Muscidae</taxon>
        <taxon>Musca</taxon>
    </lineage>
</organism>
<dbReference type="STRING" id="7370.T1PCQ1"/>
<dbReference type="Pfam" id="PF01042">
    <property type="entry name" value="Ribonuc_L-PSP"/>
    <property type="match status" value="1"/>
</dbReference>
<dbReference type="Proteomes" id="UP001652621">
    <property type="component" value="Unplaced"/>
</dbReference>
<proteinExistence type="evidence at transcript level"/>
<dbReference type="InterPro" id="IPR006175">
    <property type="entry name" value="YjgF/YER057c/UK114"/>
</dbReference>
<reference evidence="5" key="3">
    <citation type="submission" date="2025-04" db="UniProtKB">
        <authorList>
            <consortium name="RefSeq"/>
        </authorList>
    </citation>
    <scope>IDENTIFICATION</scope>
    <source>
        <strain evidence="5">Aabys</strain>
    </source>
</reference>
<gene>
    <name evidence="3" type="primary">101892178</name>
    <name evidence="5" type="synonym">LOC101892178</name>
</gene>
<name>T1PCQ1_MUSDO</name>
<evidence type="ECO:0000313" key="5">
    <source>
        <dbReference type="RefSeq" id="XP_005187129.1"/>
    </source>
</evidence>
<reference evidence="2" key="1">
    <citation type="submission" date="2012-08" db="EMBL/GenBank/DDBJ databases">
        <title>Transcriptome of adult Musca domestica launches a platform for comparative house fly gene expression and characterization of differential gene expression among resistant and susceptible house flies.</title>
        <authorList>
            <person name="Liu N."/>
            <person name="Zhang L."/>
            <person name="Li M."/>
            <person name="Reid W."/>
        </authorList>
    </citation>
    <scope>NUCLEOTIDE SEQUENCE</scope>
    <source>
        <strain evidence="2">ALHF</strain>
        <tissue evidence="2">Whole body</tissue>
    </source>
</reference>
<dbReference type="CDD" id="cd00448">
    <property type="entry name" value="YjgF_YER057c_UK114_family"/>
    <property type="match status" value="1"/>
</dbReference>
<dbReference type="FunFam" id="3.30.1330.40:FF:000001">
    <property type="entry name" value="L-PSP family endoribonuclease"/>
    <property type="match status" value="1"/>
</dbReference>
<dbReference type="RefSeq" id="XP_005187129.1">
    <property type="nucleotide sequence ID" value="XM_005187072.3"/>
</dbReference>
<dbReference type="OrthoDB" id="309640at2759"/>